<reference evidence="2 3" key="1">
    <citation type="submission" date="2019-06" db="EMBL/GenBank/DDBJ databases">
        <title>A chromosomal-level reference genome of Carpinus fangiana (Coryloideae, Betulaceae).</title>
        <authorList>
            <person name="Yang X."/>
            <person name="Wang Z."/>
            <person name="Zhang L."/>
            <person name="Hao G."/>
            <person name="Liu J."/>
            <person name="Yang Y."/>
        </authorList>
    </citation>
    <scope>NUCLEOTIDE SEQUENCE [LARGE SCALE GENOMIC DNA]</scope>
    <source>
        <strain evidence="2">Cfa_2016G</strain>
        <tissue evidence="2">Leaf</tissue>
    </source>
</reference>
<comment type="caution">
    <text evidence="2">The sequence shown here is derived from an EMBL/GenBank/DDBJ whole genome shotgun (WGS) entry which is preliminary data.</text>
</comment>
<evidence type="ECO:0000256" key="1">
    <source>
        <dbReference type="SAM" id="MobiDB-lite"/>
    </source>
</evidence>
<dbReference type="AlphaFoldDB" id="A0A5N6KRE6"/>
<gene>
    <name evidence="2" type="ORF">FH972_021933</name>
</gene>
<dbReference type="Proteomes" id="UP000327013">
    <property type="component" value="Unassembled WGS sequence"/>
</dbReference>
<evidence type="ECO:0000313" key="2">
    <source>
        <dbReference type="EMBL" id="KAB8338994.1"/>
    </source>
</evidence>
<feature type="compositionally biased region" description="Basic and acidic residues" evidence="1">
    <location>
        <begin position="152"/>
        <end position="163"/>
    </location>
</feature>
<name>A0A5N6KRE6_9ROSI</name>
<feature type="region of interest" description="Disordered" evidence="1">
    <location>
        <begin position="121"/>
        <end position="163"/>
    </location>
</feature>
<accession>A0A5N6KRE6</accession>
<proteinExistence type="predicted"/>
<protein>
    <submittedName>
        <fullName evidence="2">Uncharacterized protein</fullName>
    </submittedName>
</protein>
<dbReference type="EMBL" id="VIBQ01000010">
    <property type="protein sequence ID" value="KAB8338994.1"/>
    <property type="molecule type" value="Genomic_DNA"/>
</dbReference>
<sequence>MPTLQSNLRRTFHALTNNALSSWIHGDFQHAKWLSGECLTQPELPLLLRARLLLLLAQCDADTAEWCIHDALRVCDLMADALVAAANECSRLPDFRCVNRIRLRAATLAFRVAARKTRKKHAEVPHATIPESEKDNKKAGMSSAVRRVSKTPSDDRQEMGGQIDFERKALAMSSTYPLLDLHPVIESTLPKEVGLAS</sequence>
<keyword evidence="3" id="KW-1185">Reference proteome</keyword>
<evidence type="ECO:0000313" key="3">
    <source>
        <dbReference type="Proteomes" id="UP000327013"/>
    </source>
</evidence>
<organism evidence="2 3">
    <name type="scientific">Carpinus fangiana</name>
    <dbReference type="NCBI Taxonomy" id="176857"/>
    <lineage>
        <taxon>Eukaryota</taxon>
        <taxon>Viridiplantae</taxon>
        <taxon>Streptophyta</taxon>
        <taxon>Embryophyta</taxon>
        <taxon>Tracheophyta</taxon>
        <taxon>Spermatophyta</taxon>
        <taxon>Magnoliopsida</taxon>
        <taxon>eudicotyledons</taxon>
        <taxon>Gunneridae</taxon>
        <taxon>Pentapetalae</taxon>
        <taxon>rosids</taxon>
        <taxon>fabids</taxon>
        <taxon>Fagales</taxon>
        <taxon>Betulaceae</taxon>
        <taxon>Carpinus</taxon>
    </lineage>
</organism>